<dbReference type="AlphaFoldDB" id="X8ANG7"/>
<dbReference type="EMBL" id="JAOB01000053">
    <property type="protein sequence ID" value="EUA32671.1"/>
    <property type="molecule type" value="Genomic_DNA"/>
</dbReference>
<reference evidence="1" key="1">
    <citation type="submission" date="2014-01" db="EMBL/GenBank/DDBJ databases">
        <authorList>
            <person name="Brown-Elliot B."/>
            <person name="Wallace R."/>
            <person name="Lenaerts A."/>
            <person name="Ordway D."/>
            <person name="DeGroote M.A."/>
            <person name="Parker T."/>
            <person name="Sizemore C."/>
            <person name="Tallon L.J."/>
            <person name="Sadzewicz L.K."/>
            <person name="Sengamalay N."/>
            <person name="Fraser C.M."/>
            <person name="Hine E."/>
            <person name="Shefchek K.A."/>
            <person name="Das S.P."/>
            <person name="Tettelin H."/>
        </authorList>
    </citation>
    <scope>NUCLEOTIDE SEQUENCE [LARGE SCALE GENOMIC DNA]</scope>
    <source>
        <strain evidence="1">4042</strain>
    </source>
</reference>
<protein>
    <submittedName>
        <fullName evidence="1">Uncharacterized protein</fullName>
    </submittedName>
</protein>
<comment type="caution">
    <text evidence="1">The sequence shown here is derived from an EMBL/GenBank/DDBJ whole genome shotgun (WGS) entry which is preliminary data.</text>
</comment>
<proteinExistence type="predicted"/>
<organism evidence="1">
    <name type="scientific">Mycobacterium xenopi 4042</name>
    <dbReference type="NCBI Taxonomy" id="1299334"/>
    <lineage>
        <taxon>Bacteria</taxon>
        <taxon>Bacillati</taxon>
        <taxon>Actinomycetota</taxon>
        <taxon>Actinomycetes</taxon>
        <taxon>Mycobacteriales</taxon>
        <taxon>Mycobacteriaceae</taxon>
        <taxon>Mycobacterium</taxon>
    </lineage>
</organism>
<dbReference type="PATRIC" id="fig|1299334.3.peg.5596"/>
<accession>X8ANG7</accession>
<evidence type="ECO:0000313" key="1">
    <source>
        <dbReference type="EMBL" id="EUA32671.1"/>
    </source>
</evidence>
<name>X8ANG7_MYCXE</name>
<gene>
    <name evidence="1" type="ORF">I553_10232</name>
</gene>
<sequence>MTTAGPESARAPADQTLMRIGGNHRRNVVAAVHRQPSTS</sequence>